<feature type="transmembrane region" description="Helical" evidence="2">
    <location>
        <begin position="251"/>
        <end position="275"/>
    </location>
</feature>
<keyword evidence="2" id="KW-0472">Membrane</keyword>
<dbReference type="RefSeq" id="XP_043183449.1">
    <property type="nucleotide sequence ID" value="XM_043328064.1"/>
</dbReference>
<feature type="region of interest" description="Disordered" evidence="1">
    <location>
        <begin position="284"/>
        <end position="309"/>
    </location>
</feature>
<dbReference type="Gene3D" id="2.60.120.260">
    <property type="entry name" value="Galactose-binding domain-like"/>
    <property type="match status" value="2"/>
</dbReference>
<dbReference type="EMBL" id="CP059667">
    <property type="protein sequence ID" value="QRW23212.1"/>
    <property type="molecule type" value="Genomic_DNA"/>
</dbReference>
<feature type="region of interest" description="Disordered" evidence="1">
    <location>
        <begin position="359"/>
        <end position="388"/>
    </location>
</feature>
<dbReference type="AlphaFoldDB" id="A0A8H8P2P8"/>
<organism evidence="3 4">
    <name type="scientific">Rhizoctonia solani</name>
    <dbReference type="NCBI Taxonomy" id="456999"/>
    <lineage>
        <taxon>Eukaryota</taxon>
        <taxon>Fungi</taxon>
        <taxon>Dikarya</taxon>
        <taxon>Basidiomycota</taxon>
        <taxon>Agaricomycotina</taxon>
        <taxon>Agaricomycetes</taxon>
        <taxon>Cantharellales</taxon>
        <taxon>Ceratobasidiaceae</taxon>
        <taxon>Rhizoctonia</taxon>
    </lineage>
</organism>
<reference evidence="3" key="1">
    <citation type="submission" date="2020-05" db="EMBL/GenBank/DDBJ databases">
        <title>Evolutionary and genomic comparisons of hybrid uninucleate and nonhybrid Rhizoctonia fungi.</title>
        <authorList>
            <person name="Li C."/>
            <person name="Chen X."/>
        </authorList>
    </citation>
    <scope>NUCLEOTIDE SEQUENCE</scope>
    <source>
        <strain evidence="3">AG-1 IA</strain>
    </source>
</reference>
<accession>A0A8H8P2P8</accession>
<keyword evidence="2" id="KW-0812">Transmembrane</keyword>
<evidence type="ECO:0000313" key="3">
    <source>
        <dbReference type="EMBL" id="QRW23212.1"/>
    </source>
</evidence>
<evidence type="ECO:0000256" key="2">
    <source>
        <dbReference type="SAM" id="Phobius"/>
    </source>
</evidence>
<evidence type="ECO:0000256" key="1">
    <source>
        <dbReference type="SAM" id="MobiDB-lite"/>
    </source>
</evidence>
<sequence length="388" mass="42253">MEFNMVRTGIRSRNAIHYYADRDYPHGQALVFLDGDQKGEPVLSNASSLQYQQLLWSKDNLGPGDHQIVISHVGKDGEYIGLDYFVIESDHGFTPSLAGPAASSIPAEAVTVDDNDLTRVSYSVGWDPAVQPKTSQYHAFHYGNTMHRTSQTGAYASFKFNGTAAWYYTDLSPGHGKVNVTLDGERSWLVSGDATFISAQRVLWNVSHLPYGEHTVVITHQDTAGLWATLDFFRYLPTEPASPSLKTSLPIGLIVGGVVGGVVIFALCGVGYMFARRRHTPARPPYFEPKNSDGPPLLNPGPGSTHQIHSQPAWGYISEPYRPSTPVILPANLGPRASKQPIQGTNDLIRACGSSNMASGSWRAMSSTSEGSEVNTNNMDNPPPYVQS</sequence>
<dbReference type="KEGG" id="rsx:RhiXN_08248"/>
<evidence type="ECO:0008006" key="5">
    <source>
        <dbReference type="Google" id="ProtNLM"/>
    </source>
</evidence>
<proteinExistence type="predicted"/>
<dbReference type="Proteomes" id="UP000650533">
    <property type="component" value="Chromosome 10"/>
</dbReference>
<feature type="compositionally biased region" description="Polar residues" evidence="1">
    <location>
        <begin position="359"/>
        <end position="380"/>
    </location>
</feature>
<dbReference type="GeneID" id="67030527"/>
<keyword evidence="2" id="KW-1133">Transmembrane helix</keyword>
<protein>
    <recommendedName>
        <fullName evidence="5">Transmembrane protein</fullName>
    </recommendedName>
</protein>
<name>A0A8H8P2P8_9AGAM</name>
<gene>
    <name evidence="3" type="ORF">RhiXN_08248</name>
</gene>
<evidence type="ECO:0000313" key="4">
    <source>
        <dbReference type="Proteomes" id="UP000650533"/>
    </source>
</evidence>